<reference evidence="5" key="1">
    <citation type="submission" date="2020-04" db="EMBL/GenBank/DDBJ databases">
        <title>Analysis of mating type loci in Filobasidium floriforme.</title>
        <authorList>
            <person name="Nowrousian M."/>
        </authorList>
    </citation>
    <scope>NUCLEOTIDE SEQUENCE</scope>
    <source>
        <strain evidence="5">CBS 6242</strain>
    </source>
</reference>
<dbReference type="InterPro" id="IPR036028">
    <property type="entry name" value="SH3-like_dom_sf"/>
</dbReference>
<keyword evidence="6" id="KW-1185">Reference proteome</keyword>
<dbReference type="Pfam" id="PF14604">
    <property type="entry name" value="SH3_9"/>
    <property type="match status" value="1"/>
</dbReference>
<evidence type="ECO:0000313" key="6">
    <source>
        <dbReference type="Proteomes" id="UP000812966"/>
    </source>
</evidence>
<keyword evidence="1 2" id="KW-0728">SH3 domain</keyword>
<name>A0A8K0JEY0_9TREE</name>
<dbReference type="Gene3D" id="2.30.30.40">
    <property type="entry name" value="SH3 Domains"/>
    <property type="match status" value="1"/>
</dbReference>
<evidence type="ECO:0000256" key="2">
    <source>
        <dbReference type="PROSITE-ProRule" id="PRU00192"/>
    </source>
</evidence>
<dbReference type="SUPFAM" id="SSF50044">
    <property type="entry name" value="SH3-domain"/>
    <property type="match status" value="1"/>
</dbReference>
<feature type="region of interest" description="Disordered" evidence="3">
    <location>
        <begin position="145"/>
        <end position="261"/>
    </location>
</feature>
<gene>
    <name evidence="5" type="ORF">FFLO_06442</name>
</gene>
<feature type="compositionally biased region" description="Polar residues" evidence="3">
    <location>
        <begin position="63"/>
        <end position="85"/>
    </location>
</feature>
<accession>A0A8K0JEY0</accession>
<dbReference type="EMBL" id="JABELV010000210">
    <property type="protein sequence ID" value="KAG7528064.1"/>
    <property type="molecule type" value="Genomic_DNA"/>
</dbReference>
<protein>
    <recommendedName>
        <fullName evidence="4">SH3 domain-containing protein</fullName>
    </recommendedName>
</protein>
<evidence type="ECO:0000259" key="4">
    <source>
        <dbReference type="PROSITE" id="PS50002"/>
    </source>
</evidence>
<comment type="caution">
    <text evidence="5">The sequence shown here is derived from an EMBL/GenBank/DDBJ whole genome shotgun (WGS) entry which is preliminary data.</text>
</comment>
<dbReference type="InterPro" id="IPR001452">
    <property type="entry name" value="SH3_domain"/>
</dbReference>
<dbReference type="PROSITE" id="PS50002">
    <property type="entry name" value="SH3"/>
    <property type="match status" value="1"/>
</dbReference>
<evidence type="ECO:0000256" key="3">
    <source>
        <dbReference type="SAM" id="MobiDB-lite"/>
    </source>
</evidence>
<dbReference type="PRINTS" id="PR00452">
    <property type="entry name" value="SH3DOMAIN"/>
</dbReference>
<proteinExistence type="predicted"/>
<dbReference type="SMART" id="SM00326">
    <property type="entry name" value="SH3"/>
    <property type="match status" value="1"/>
</dbReference>
<dbReference type="CDD" id="cd00174">
    <property type="entry name" value="SH3"/>
    <property type="match status" value="1"/>
</dbReference>
<evidence type="ECO:0000256" key="1">
    <source>
        <dbReference type="ARBA" id="ARBA00022443"/>
    </source>
</evidence>
<dbReference type="AlphaFoldDB" id="A0A8K0JEY0"/>
<evidence type="ECO:0000313" key="5">
    <source>
        <dbReference type="EMBL" id="KAG7528064.1"/>
    </source>
</evidence>
<feature type="region of interest" description="Disordered" evidence="3">
    <location>
        <begin position="63"/>
        <end position="106"/>
    </location>
</feature>
<sequence length="290" mass="30715">MNPQDALLSHVISQTISSLTFLQSQNILPSSPELDQVRNQLISRQHGGLAANMSSLSLVPTAAATPSPQMNHAGPSMQSGSSSAHTGPPMPGLPPRRNGPASVHEPHKDRAVALWDYNSTSYGDLSFRKDDVVIVDEEVNPEWYRGHLESDPSRTGLFPHNYIKRLSPHDAPSLPPDQRSHYSSQASVSDHGYQPSPPQGYATGAMTPYHAPPPPVAYQPPGPPPVHQPVQAYSGAQSQVVHGGDGEKKSRFKLKPGSTGSTLAHSAVGGLGFGAGAATASTIVNNSQWA</sequence>
<feature type="compositionally biased region" description="Pro residues" evidence="3">
    <location>
        <begin position="210"/>
        <end position="227"/>
    </location>
</feature>
<dbReference type="Proteomes" id="UP000812966">
    <property type="component" value="Unassembled WGS sequence"/>
</dbReference>
<organism evidence="5 6">
    <name type="scientific">Filobasidium floriforme</name>
    <dbReference type="NCBI Taxonomy" id="5210"/>
    <lineage>
        <taxon>Eukaryota</taxon>
        <taxon>Fungi</taxon>
        <taxon>Dikarya</taxon>
        <taxon>Basidiomycota</taxon>
        <taxon>Agaricomycotina</taxon>
        <taxon>Tremellomycetes</taxon>
        <taxon>Filobasidiales</taxon>
        <taxon>Filobasidiaceae</taxon>
        <taxon>Filobasidium</taxon>
    </lineage>
</organism>
<feature type="domain" description="SH3" evidence="4">
    <location>
        <begin position="106"/>
        <end position="168"/>
    </location>
</feature>